<evidence type="ECO:0000313" key="6">
    <source>
        <dbReference type="RefSeq" id="XP_026727852.1"/>
    </source>
</evidence>
<protein>
    <submittedName>
        <fullName evidence="3 4">Uncharacterized protein LOC113493975 isoform X1</fullName>
    </submittedName>
</protein>
<evidence type="ECO:0000313" key="2">
    <source>
        <dbReference type="Proteomes" id="UP000322000"/>
    </source>
</evidence>
<dbReference type="RefSeq" id="XP_026727849.1">
    <property type="nucleotide sequence ID" value="XM_026872048.1"/>
</dbReference>
<accession>A0A7E5VHX0</accession>
<dbReference type="AlphaFoldDB" id="A0A7E5VHX0"/>
<dbReference type="Proteomes" id="UP000322000">
    <property type="component" value="Chromosome 5"/>
</dbReference>
<evidence type="ECO:0000313" key="3">
    <source>
        <dbReference type="RefSeq" id="XP_026727849.1"/>
    </source>
</evidence>
<feature type="region of interest" description="Disordered" evidence="1">
    <location>
        <begin position="235"/>
        <end position="259"/>
    </location>
</feature>
<dbReference type="GeneID" id="113493975"/>
<evidence type="ECO:0000256" key="1">
    <source>
        <dbReference type="SAM" id="MobiDB-lite"/>
    </source>
</evidence>
<evidence type="ECO:0000313" key="5">
    <source>
        <dbReference type="RefSeq" id="XP_026727851.1"/>
    </source>
</evidence>
<dbReference type="RefSeq" id="XP_026727852.1">
    <property type="nucleotide sequence ID" value="XM_026872051.1"/>
</dbReference>
<name>A0A7E5VHX0_TRINI</name>
<dbReference type="KEGG" id="tnl:113493975"/>
<organism evidence="2 3">
    <name type="scientific">Trichoplusia ni</name>
    <name type="common">Cabbage looper</name>
    <dbReference type="NCBI Taxonomy" id="7111"/>
    <lineage>
        <taxon>Eukaryota</taxon>
        <taxon>Metazoa</taxon>
        <taxon>Ecdysozoa</taxon>
        <taxon>Arthropoda</taxon>
        <taxon>Hexapoda</taxon>
        <taxon>Insecta</taxon>
        <taxon>Pterygota</taxon>
        <taxon>Neoptera</taxon>
        <taxon>Endopterygota</taxon>
        <taxon>Lepidoptera</taxon>
        <taxon>Glossata</taxon>
        <taxon>Ditrysia</taxon>
        <taxon>Noctuoidea</taxon>
        <taxon>Noctuidae</taxon>
        <taxon>Plusiinae</taxon>
        <taxon>Trichoplusia</taxon>
    </lineage>
</organism>
<dbReference type="RefSeq" id="XP_026727850.1">
    <property type="nucleotide sequence ID" value="XM_026872049.1"/>
</dbReference>
<sequence>MKEVDVKKQTQRTMTLKWSLLMLLQYEIIVTSPSITGVTYMDHFDFEDRYRDLNECNPFHWHPLHLPAYCTNIFEKLIRSRLATKTPIRIMREREKHKNKKSKDTVYSLNTHDTRYGYLGYNNEFQFPIYQMNSAEYESFSPPYGKPLPMTPYEKIIEILKEDIKKDPSRPTVTVMPSLGPVAVYNQSISKKSMILIRKLAEAFVKETKKSYDDYYRSFPKYPTDDQLYVYDSAKNKTKEEEEKDKGQEEGKKEKKDKNKVYRMKTKHGDVVTIVETKNLEMMKNDGYSFLNVDALKKQQQQKMQQQKMPKPELENFDGL</sequence>
<feature type="region of interest" description="Disordered" evidence="1">
    <location>
        <begin position="299"/>
        <end position="320"/>
    </location>
</feature>
<feature type="compositionally biased region" description="Low complexity" evidence="1">
    <location>
        <begin position="299"/>
        <end position="309"/>
    </location>
</feature>
<dbReference type="RefSeq" id="XP_026727851.1">
    <property type="nucleotide sequence ID" value="XM_026872050.1"/>
</dbReference>
<evidence type="ECO:0000313" key="4">
    <source>
        <dbReference type="RefSeq" id="XP_026727850.1"/>
    </source>
</evidence>
<keyword evidence="2" id="KW-1185">Reference proteome</keyword>
<proteinExistence type="predicted"/>
<reference evidence="3 4" key="1">
    <citation type="submission" date="2025-04" db="UniProtKB">
        <authorList>
            <consortium name="RefSeq"/>
        </authorList>
    </citation>
    <scope>IDENTIFICATION</scope>
</reference>
<gene>
    <name evidence="3 4 5 6" type="primary">LOC113493975</name>
</gene>
<dbReference type="OrthoDB" id="7485426at2759"/>